<proteinExistence type="predicted"/>
<keyword evidence="3" id="KW-1185">Reference proteome</keyword>
<dbReference type="Proteomes" id="UP000037175">
    <property type="component" value="Unassembled WGS sequence"/>
</dbReference>
<feature type="transmembrane region" description="Helical" evidence="1">
    <location>
        <begin position="59"/>
        <end position="78"/>
    </location>
</feature>
<dbReference type="RefSeq" id="WP_052216841.1">
    <property type="nucleotide sequence ID" value="NZ_LGTE01000003.1"/>
</dbReference>
<dbReference type="AlphaFoldDB" id="A0A0L6W4K7"/>
<evidence type="ECO:0000313" key="2">
    <source>
        <dbReference type="EMBL" id="KNZ70450.1"/>
    </source>
</evidence>
<feature type="transmembrane region" description="Helical" evidence="1">
    <location>
        <begin position="29"/>
        <end position="47"/>
    </location>
</feature>
<name>A0A0L6W4K7_9FIRM</name>
<protein>
    <submittedName>
        <fullName evidence="2">Putrescine ABC transporter transmembrane protein</fullName>
    </submittedName>
</protein>
<evidence type="ECO:0000313" key="3">
    <source>
        <dbReference type="Proteomes" id="UP000037175"/>
    </source>
</evidence>
<dbReference type="EMBL" id="LGTE01000003">
    <property type="protein sequence ID" value="KNZ70450.1"/>
    <property type="molecule type" value="Genomic_DNA"/>
</dbReference>
<accession>A0A0L6W4K7</accession>
<organism evidence="2 3">
    <name type="scientific">Thermincola ferriacetica</name>
    <dbReference type="NCBI Taxonomy" id="281456"/>
    <lineage>
        <taxon>Bacteria</taxon>
        <taxon>Bacillati</taxon>
        <taxon>Bacillota</taxon>
        <taxon>Clostridia</taxon>
        <taxon>Eubacteriales</taxon>
        <taxon>Thermincolaceae</taxon>
        <taxon>Thermincola</taxon>
    </lineage>
</organism>
<keyword evidence="1" id="KW-1133">Transmembrane helix</keyword>
<keyword evidence="1 2" id="KW-0812">Transmembrane</keyword>
<sequence length="81" mass="9290">MLTKFVLPTAIILGLITSFYQLRKTRDRSFLPSLLIFIVPFVVDILSGELDMPADRRLIPVKLAFIAAGWIAWTIPYLKRK</sequence>
<keyword evidence="1" id="KW-0472">Membrane</keyword>
<feature type="transmembrane region" description="Helical" evidence="1">
    <location>
        <begin position="6"/>
        <end position="22"/>
    </location>
</feature>
<comment type="caution">
    <text evidence="2">The sequence shown here is derived from an EMBL/GenBank/DDBJ whole genome shotgun (WGS) entry which is preliminary data.</text>
</comment>
<reference evidence="3" key="1">
    <citation type="submission" date="2015-07" db="EMBL/GenBank/DDBJ databases">
        <title>Complete Genome of Thermincola ferriacetica strain Z-0001T.</title>
        <authorList>
            <person name="Lusk B."/>
            <person name="Badalamenti J.P."/>
            <person name="Parameswaran P."/>
            <person name="Bond D.R."/>
            <person name="Torres C.I."/>
        </authorList>
    </citation>
    <scope>NUCLEOTIDE SEQUENCE [LARGE SCALE GENOMIC DNA]</scope>
    <source>
        <strain evidence="3">Z-0001</strain>
    </source>
</reference>
<gene>
    <name evidence="2" type="ORF">Tfer_0632</name>
</gene>
<evidence type="ECO:0000256" key="1">
    <source>
        <dbReference type="SAM" id="Phobius"/>
    </source>
</evidence>